<evidence type="ECO:0000256" key="3">
    <source>
        <dbReference type="ARBA" id="ARBA00022452"/>
    </source>
</evidence>
<dbReference type="Proteomes" id="UP000600600">
    <property type="component" value="Unassembled WGS sequence"/>
</dbReference>
<dbReference type="PROSITE" id="PS52016">
    <property type="entry name" value="TONB_DEPENDENT_REC_3"/>
    <property type="match status" value="1"/>
</dbReference>
<keyword evidence="13" id="KW-1185">Reference proteome</keyword>
<comment type="caution">
    <text evidence="12">The sequence shown here is derived from an EMBL/GenBank/DDBJ whole genome shotgun (WGS) entry which is preliminary data.</text>
</comment>
<dbReference type="SUPFAM" id="SSF56935">
    <property type="entry name" value="Porins"/>
    <property type="match status" value="1"/>
</dbReference>
<keyword evidence="2 8" id="KW-0813">Transport</keyword>
<evidence type="ECO:0000256" key="4">
    <source>
        <dbReference type="ARBA" id="ARBA00022692"/>
    </source>
</evidence>
<feature type="domain" description="TonB-dependent receptor-like beta-barrel" evidence="10">
    <location>
        <begin position="429"/>
        <end position="844"/>
    </location>
</feature>
<keyword evidence="12" id="KW-0675">Receptor</keyword>
<evidence type="ECO:0000313" key="13">
    <source>
        <dbReference type="Proteomes" id="UP000600600"/>
    </source>
</evidence>
<dbReference type="SUPFAM" id="SSF49464">
    <property type="entry name" value="Carboxypeptidase regulatory domain-like"/>
    <property type="match status" value="1"/>
</dbReference>
<evidence type="ECO:0000256" key="7">
    <source>
        <dbReference type="ARBA" id="ARBA00023237"/>
    </source>
</evidence>
<comment type="subcellular location">
    <subcellularLocation>
        <location evidence="1 8">Cell outer membrane</location>
        <topology evidence="1 8">Multi-pass membrane protein</topology>
    </subcellularLocation>
</comment>
<evidence type="ECO:0000259" key="10">
    <source>
        <dbReference type="Pfam" id="PF00593"/>
    </source>
</evidence>
<keyword evidence="6 8" id="KW-0472">Membrane</keyword>
<reference evidence="12 13" key="1">
    <citation type="submission" date="2020-08" db="EMBL/GenBank/DDBJ databases">
        <title>Genome public.</title>
        <authorList>
            <person name="Liu C."/>
            <person name="Sun Q."/>
        </authorList>
    </citation>
    <scope>NUCLEOTIDE SEQUENCE [LARGE SCALE GENOMIC DNA]</scope>
    <source>
        <strain evidence="12 13">M27</strain>
    </source>
</reference>
<keyword evidence="4 8" id="KW-0812">Transmembrane</keyword>
<dbReference type="InterPro" id="IPR012910">
    <property type="entry name" value="Plug_dom"/>
</dbReference>
<evidence type="ECO:0000256" key="5">
    <source>
        <dbReference type="ARBA" id="ARBA00023077"/>
    </source>
</evidence>
<dbReference type="InterPro" id="IPR023997">
    <property type="entry name" value="TonB-dep_OMP_SusC/RagA_CS"/>
</dbReference>
<comment type="similarity">
    <text evidence="8 9">Belongs to the TonB-dependent receptor family.</text>
</comment>
<proteinExistence type="inferred from homology"/>
<dbReference type="Gene3D" id="2.170.130.10">
    <property type="entry name" value="TonB-dependent receptor, plug domain"/>
    <property type="match status" value="1"/>
</dbReference>
<dbReference type="InterPro" id="IPR000531">
    <property type="entry name" value="Beta-barrel_TonB"/>
</dbReference>
<organism evidence="12 13">
    <name type="scientific">Bacteroides difficilis</name>
    <dbReference type="NCBI Taxonomy" id="2763021"/>
    <lineage>
        <taxon>Bacteria</taxon>
        <taxon>Pseudomonadati</taxon>
        <taxon>Bacteroidota</taxon>
        <taxon>Bacteroidia</taxon>
        <taxon>Bacteroidales</taxon>
        <taxon>Bacteroidaceae</taxon>
        <taxon>Bacteroides</taxon>
    </lineage>
</organism>
<evidence type="ECO:0000256" key="1">
    <source>
        <dbReference type="ARBA" id="ARBA00004571"/>
    </source>
</evidence>
<sequence length="1053" mass="117219">MRTQKKYEKVLRKLVFLIVGLSFLCIGNSLFAQQSGFMVSGVVSDASQAPLPGVNIVVVGQQTGAITDMDGKYQIKVPGIGSKLNFSYIGFASQEVTIKGKKQVNVTLVEDSKGLNEVVVVGYGSMKRGDLTGSVAKVEMNELVKAPVTGFDQAFAGRIAGVQVLSTEGQPGAEAEIVIRGANSLTQDNSPLYVIDGFPTESSFSNAVDPADIESIEVLKDASATAIYGARGANGVIIITTKKGKAGATEISYDGYYGFQNVSNKMDMMDGYDFVRLQGELLSESKLISLYFKDSGVIDYDKYRNTGVDFQDYVFRTAPIQNHRVSLRGGNDRTKYSLSGSFMNQEGIIINSGFTRAQGRVALDQQVYPWLKIGMNASYSATKKYGASPSQSEYSGTRNLMQNVWAYRPVFGSSNGDILDDMFDPDVDTSNDYRVNPIISAKNELRENFETNLISNAYIEISLPANLVWKSTAGYVKKSVRKDTYNNSETRDGNPVSSKLGVNGTVGYSETSTWLNENTLSFKKKIKRFHNIDALGGFTMQKGASISNSISMQMLPNESLGMSGLDEGDFNKMSASRSDWSLTSFLGRLNYNYNYKYYATASFRTDGSSKFSKGNKWGYFPSASLMWRFSKEKFMTKQNIVEDAKIRVSWGATGNNRVGPFDYYSQLVSSPIFKYYFGNEPVKGTAISKFGNPNLKWETTYQTNLGLDLVLFKGRINLTADYYWKKTNDLLLNAQMPGSTGFTSVYKNIGSISNRGLELSVKTLNIQTRNFSWSSDFNITFNRSKLLGLTENQNSLSIGVSSLDNNWSNIPAYIARVGDPLGMMYGYIYEGTYKYDDFDKKGNNYILKSTVPYIGDDRSAIQPGDMKYRDINNDGIIDDNDRTIIGRGSPVHIGGFNNTFTYKNFDLSLFFQWSYGNDILNANRYMFELGNKTTQNMYAKYCGRWTSDNPMSNIPRVRATGGTVYSDYVVEDGSYLRLKNVTLGYNFPKKYIQKLYLSRLRLYVTAQNLITFTGYSGMDPEVSVRNSALTPGFDFSAYPRARTFTFGINLTLK</sequence>
<keyword evidence="3 8" id="KW-1134">Transmembrane beta strand</keyword>
<dbReference type="InterPro" id="IPR036942">
    <property type="entry name" value="Beta-barrel_TonB_sf"/>
</dbReference>
<dbReference type="Pfam" id="PF00593">
    <property type="entry name" value="TonB_dep_Rec_b-barrel"/>
    <property type="match status" value="1"/>
</dbReference>
<keyword evidence="7 8" id="KW-0998">Cell outer membrane</keyword>
<dbReference type="InterPro" id="IPR037066">
    <property type="entry name" value="Plug_dom_sf"/>
</dbReference>
<dbReference type="Gene3D" id="2.40.170.20">
    <property type="entry name" value="TonB-dependent receptor, beta-barrel domain"/>
    <property type="match status" value="1"/>
</dbReference>
<keyword evidence="5 9" id="KW-0798">TonB box</keyword>
<dbReference type="RefSeq" id="WP_186966549.1">
    <property type="nucleotide sequence ID" value="NZ_JACOOE010000001.1"/>
</dbReference>
<dbReference type="Pfam" id="PF13715">
    <property type="entry name" value="CarbopepD_reg_2"/>
    <property type="match status" value="1"/>
</dbReference>
<dbReference type="InterPro" id="IPR023996">
    <property type="entry name" value="TonB-dep_OMP_SusC/RagA"/>
</dbReference>
<evidence type="ECO:0000256" key="8">
    <source>
        <dbReference type="PROSITE-ProRule" id="PRU01360"/>
    </source>
</evidence>
<evidence type="ECO:0000256" key="2">
    <source>
        <dbReference type="ARBA" id="ARBA00022448"/>
    </source>
</evidence>
<dbReference type="InterPro" id="IPR008969">
    <property type="entry name" value="CarboxyPept-like_regulatory"/>
</dbReference>
<dbReference type="InterPro" id="IPR039426">
    <property type="entry name" value="TonB-dep_rcpt-like"/>
</dbReference>
<evidence type="ECO:0000313" key="12">
    <source>
        <dbReference type="EMBL" id="MBC5603926.1"/>
    </source>
</evidence>
<dbReference type="Pfam" id="PF07715">
    <property type="entry name" value="Plug"/>
    <property type="match status" value="1"/>
</dbReference>
<evidence type="ECO:0000256" key="6">
    <source>
        <dbReference type="ARBA" id="ARBA00023136"/>
    </source>
</evidence>
<gene>
    <name evidence="12" type="ORF">H8S67_04475</name>
</gene>
<dbReference type="NCBIfam" id="TIGR04057">
    <property type="entry name" value="SusC_RagA_signa"/>
    <property type="match status" value="1"/>
</dbReference>
<dbReference type="Gene3D" id="2.60.40.1120">
    <property type="entry name" value="Carboxypeptidase-like, regulatory domain"/>
    <property type="match status" value="1"/>
</dbReference>
<feature type="domain" description="TonB-dependent receptor plug" evidence="11">
    <location>
        <begin position="130"/>
        <end position="236"/>
    </location>
</feature>
<evidence type="ECO:0000259" key="11">
    <source>
        <dbReference type="Pfam" id="PF07715"/>
    </source>
</evidence>
<name>A0ABR7C7Z2_9BACE</name>
<dbReference type="EMBL" id="JACOOE010000001">
    <property type="protein sequence ID" value="MBC5603926.1"/>
    <property type="molecule type" value="Genomic_DNA"/>
</dbReference>
<protein>
    <submittedName>
        <fullName evidence="12">TonB-dependent receptor</fullName>
    </submittedName>
</protein>
<accession>A0ABR7C7Z2</accession>
<dbReference type="NCBIfam" id="TIGR04056">
    <property type="entry name" value="OMP_RagA_SusC"/>
    <property type="match status" value="1"/>
</dbReference>
<evidence type="ECO:0000256" key="9">
    <source>
        <dbReference type="RuleBase" id="RU003357"/>
    </source>
</evidence>